<reference evidence="9" key="1">
    <citation type="submission" date="2021-12" db="EMBL/GenBank/DDBJ databases">
        <authorList>
            <person name="King R."/>
        </authorList>
    </citation>
    <scope>NUCLEOTIDE SEQUENCE</scope>
</reference>
<evidence type="ECO:0000313" key="9">
    <source>
        <dbReference type="EMBL" id="CAG9786859.1"/>
    </source>
</evidence>
<dbReference type="InterPro" id="IPR008942">
    <property type="entry name" value="ENTH_VHS"/>
</dbReference>
<evidence type="ECO:0000313" key="10">
    <source>
        <dbReference type="Proteomes" id="UP001153714"/>
    </source>
</evidence>
<dbReference type="GO" id="GO:0005802">
    <property type="term" value="C:trans-Golgi network"/>
    <property type="evidence" value="ECO:0007669"/>
    <property type="project" value="InterPro"/>
</dbReference>
<dbReference type="EMBL" id="OU893347">
    <property type="protein sequence ID" value="CAG9786859.1"/>
    <property type="molecule type" value="Genomic_DNA"/>
</dbReference>
<dbReference type="Pfam" id="PF18308">
    <property type="entry name" value="GGA_N-GAT"/>
    <property type="match status" value="1"/>
</dbReference>
<dbReference type="AlphaFoldDB" id="A0A9N9R064"/>
<dbReference type="Gene3D" id="1.25.40.90">
    <property type="match status" value="1"/>
</dbReference>
<evidence type="ECO:0000256" key="6">
    <source>
        <dbReference type="ARBA" id="ARBA00022927"/>
    </source>
</evidence>
<feature type="domain" description="GAT" evidence="8">
    <location>
        <begin position="170"/>
        <end position="232"/>
    </location>
</feature>
<sequence>MNITLTSLEALILKATHESLPCPDAAALEAFCAVMKDAADGPQYASQALAARIHAPNAREALLALTMLDRCMRKCDANFHAEVGKFRFLNEMIKLVSPKYFADRTAPEVRTRVCQLLHAWSIEYPKETKFKVAYDMLKNQGVIKETPPPLPPEDSPPKCQVRAKNAIFEDEEKSKLLQKLLQSKKPEDLQHANRLIKTMVREVSILIYQIPFNSLLHLCGNTDILPIYCTII</sequence>
<dbReference type="PANTHER" id="PTHR45905:SF1">
    <property type="entry name" value="GOLGI-LOCALIZED, GAMMA-ADAPTIN EAR CONTAINING, ARF BINDING PROTEIN"/>
    <property type="match status" value="1"/>
</dbReference>
<comment type="subcellular location">
    <subcellularLocation>
        <location evidence="2">Early endosome</location>
    </subcellularLocation>
    <subcellularLocation>
        <location evidence="1">Golgi apparatus</location>
        <location evidence="1">trans-Golgi network membrane</location>
        <topology evidence="1">Peripheral membrane protein</topology>
    </subcellularLocation>
</comment>
<dbReference type="GO" id="GO:0035091">
    <property type="term" value="F:phosphatidylinositol binding"/>
    <property type="evidence" value="ECO:0007669"/>
    <property type="project" value="InterPro"/>
</dbReference>
<dbReference type="InterPro" id="IPR002014">
    <property type="entry name" value="VHS_dom"/>
</dbReference>
<evidence type="ECO:0000256" key="1">
    <source>
        <dbReference type="ARBA" id="ARBA00004150"/>
    </source>
</evidence>
<feature type="domain" description="VHS" evidence="7">
    <location>
        <begin position="15"/>
        <end position="145"/>
    </location>
</feature>
<evidence type="ECO:0008006" key="11">
    <source>
        <dbReference type="Google" id="ProtNLM"/>
    </source>
</evidence>
<evidence type="ECO:0000256" key="3">
    <source>
        <dbReference type="ARBA" id="ARBA00008099"/>
    </source>
</evidence>
<dbReference type="GO" id="GO:0006893">
    <property type="term" value="P:Golgi to plasma membrane transport"/>
    <property type="evidence" value="ECO:0007669"/>
    <property type="project" value="TreeGrafter"/>
</dbReference>
<name>A0A9N9R064_9NEOP</name>
<accession>A0A9N9R064</accession>
<gene>
    <name evidence="9" type="ORF">DIATSA_LOCUS4789</name>
</gene>
<dbReference type="PANTHER" id="PTHR45905">
    <property type="entry name" value="GOLGI-LOCALIZED, GAMMA-ADAPTIN EAR CONTAINING, ARF BINDING PROTEIN"/>
    <property type="match status" value="1"/>
</dbReference>
<evidence type="ECO:0000259" key="7">
    <source>
        <dbReference type="PROSITE" id="PS50179"/>
    </source>
</evidence>
<dbReference type="InterPro" id="IPR027422">
    <property type="entry name" value="GGA1-3"/>
</dbReference>
<dbReference type="InterPro" id="IPR041198">
    <property type="entry name" value="GGA_N-GAT"/>
</dbReference>
<keyword evidence="10" id="KW-1185">Reference proteome</keyword>
<dbReference type="GO" id="GO:0034394">
    <property type="term" value="P:protein localization to cell surface"/>
    <property type="evidence" value="ECO:0007669"/>
    <property type="project" value="TreeGrafter"/>
</dbReference>
<dbReference type="SUPFAM" id="SSF48464">
    <property type="entry name" value="ENTH/VHS domain"/>
    <property type="match status" value="1"/>
</dbReference>
<protein>
    <recommendedName>
        <fullName evidence="11">VHS domain-containing protein</fullName>
    </recommendedName>
</protein>
<organism evidence="9 10">
    <name type="scientific">Diatraea saccharalis</name>
    <name type="common">sugarcane borer</name>
    <dbReference type="NCBI Taxonomy" id="40085"/>
    <lineage>
        <taxon>Eukaryota</taxon>
        <taxon>Metazoa</taxon>
        <taxon>Ecdysozoa</taxon>
        <taxon>Arthropoda</taxon>
        <taxon>Hexapoda</taxon>
        <taxon>Insecta</taxon>
        <taxon>Pterygota</taxon>
        <taxon>Neoptera</taxon>
        <taxon>Endopterygota</taxon>
        <taxon>Lepidoptera</taxon>
        <taxon>Glossata</taxon>
        <taxon>Ditrysia</taxon>
        <taxon>Pyraloidea</taxon>
        <taxon>Crambidae</taxon>
        <taxon>Crambinae</taxon>
        <taxon>Diatraea</taxon>
    </lineage>
</organism>
<dbReference type="GO" id="GO:0043130">
    <property type="term" value="F:ubiquitin binding"/>
    <property type="evidence" value="ECO:0007669"/>
    <property type="project" value="InterPro"/>
</dbReference>
<dbReference type="GO" id="GO:0005769">
    <property type="term" value="C:early endosome"/>
    <property type="evidence" value="ECO:0007669"/>
    <property type="project" value="UniProtKB-SubCell"/>
</dbReference>
<evidence type="ECO:0000256" key="5">
    <source>
        <dbReference type="ARBA" id="ARBA00022843"/>
    </source>
</evidence>
<evidence type="ECO:0000256" key="4">
    <source>
        <dbReference type="ARBA" id="ARBA00022448"/>
    </source>
</evidence>
<keyword evidence="4" id="KW-0813">Transport</keyword>
<dbReference type="PROSITE" id="PS50909">
    <property type="entry name" value="GAT"/>
    <property type="match status" value="1"/>
</dbReference>
<dbReference type="SUPFAM" id="SSF89009">
    <property type="entry name" value="GAT-like domain"/>
    <property type="match status" value="1"/>
</dbReference>
<dbReference type="Gene3D" id="1.20.5.170">
    <property type="match status" value="1"/>
</dbReference>
<dbReference type="SMART" id="SM00288">
    <property type="entry name" value="VHS"/>
    <property type="match status" value="1"/>
</dbReference>
<evidence type="ECO:0000259" key="8">
    <source>
        <dbReference type="PROSITE" id="PS50909"/>
    </source>
</evidence>
<dbReference type="PROSITE" id="PS50179">
    <property type="entry name" value="VHS"/>
    <property type="match status" value="1"/>
</dbReference>
<dbReference type="OrthoDB" id="447025at2759"/>
<keyword evidence="5" id="KW-0832">Ubl conjugation</keyword>
<dbReference type="InterPro" id="IPR004152">
    <property type="entry name" value="GAT_dom"/>
</dbReference>
<dbReference type="CDD" id="cd03567">
    <property type="entry name" value="VHS_GGA_metazoan"/>
    <property type="match status" value="1"/>
</dbReference>
<proteinExistence type="inferred from homology"/>
<dbReference type="FunFam" id="1.20.5.170:FF:000023">
    <property type="entry name" value="ADP-ribosylation factor-binding protein GGA3 isoform X1"/>
    <property type="match status" value="1"/>
</dbReference>
<keyword evidence="6" id="KW-0653">Protein transport</keyword>
<reference evidence="9" key="2">
    <citation type="submission" date="2022-10" db="EMBL/GenBank/DDBJ databases">
        <authorList>
            <consortium name="ENA_rothamsted_submissions"/>
            <consortium name="culmorum"/>
            <person name="King R."/>
        </authorList>
    </citation>
    <scope>NUCLEOTIDE SEQUENCE</scope>
</reference>
<comment type="similarity">
    <text evidence="3">Belongs to the GGA protein family.</text>
</comment>
<dbReference type="Proteomes" id="UP001153714">
    <property type="component" value="Chromosome 16"/>
</dbReference>
<dbReference type="GO" id="GO:0006886">
    <property type="term" value="P:intracellular protein transport"/>
    <property type="evidence" value="ECO:0007669"/>
    <property type="project" value="InterPro"/>
</dbReference>
<dbReference type="GO" id="GO:0031267">
    <property type="term" value="F:small GTPase binding"/>
    <property type="evidence" value="ECO:0007669"/>
    <property type="project" value="InterPro"/>
</dbReference>
<evidence type="ECO:0000256" key="2">
    <source>
        <dbReference type="ARBA" id="ARBA00004412"/>
    </source>
</evidence>
<dbReference type="Pfam" id="PF00790">
    <property type="entry name" value="VHS"/>
    <property type="match status" value="1"/>
</dbReference>